<protein>
    <submittedName>
        <fullName evidence="5">Bifunctional metallophosphatase/5'-nucleotidase</fullName>
    </submittedName>
</protein>
<feature type="domain" description="Calcineurin-like phosphoesterase" evidence="3">
    <location>
        <begin position="32"/>
        <end position="254"/>
    </location>
</feature>
<dbReference type="PANTHER" id="PTHR11575">
    <property type="entry name" value="5'-NUCLEOTIDASE-RELATED"/>
    <property type="match status" value="1"/>
</dbReference>
<dbReference type="EMBL" id="JADIMI010000019">
    <property type="protein sequence ID" value="MBO8451706.1"/>
    <property type="molecule type" value="Genomic_DNA"/>
</dbReference>
<dbReference type="PRINTS" id="PR01607">
    <property type="entry name" value="APYRASEFAMLY"/>
</dbReference>
<proteinExistence type="inferred from homology"/>
<dbReference type="GO" id="GO:0016787">
    <property type="term" value="F:hydrolase activity"/>
    <property type="evidence" value="ECO:0007669"/>
    <property type="project" value="UniProtKB-KW"/>
</dbReference>
<dbReference type="GO" id="GO:0030288">
    <property type="term" value="C:outer membrane-bounded periplasmic space"/>
    <property type="evidence" value="ECO:0007669"/>
    <property type="project" value="TreeGrafter"/>
</dbReference>
<evidence type="ECO:0000256" key="1">
    <source>
        <dbReference type="ARBA" id="ARBA00022729"/>
    </source>
</evidence>
<dbReference type="Pfam" id="PF00149">
    <property type="entry name" value="Metallophos"/>
    <property type="match status" value="1"/>
</dbReference>
<evidence type="ECO:0000256" key="2">
    <source>
        <dbReference type="RuleBase" id="RU362119"/>
    </source>
</evidence>
<comment type="similarity">
    <text evidence="2">Belongs to the 5'-nucleotidase family.</text>
</comment>
<dbReference type="InterPro" id="IPR004843">
    <property type="entry name" value="Calcineurin-like_PHP"/>
</dbReference>
<dbReference type="SUPFAM" id="SSF55816">
    <property type="entry name" value="5'-nucleotidase (syn. UDP-sugar hydrolase), C-terminal domain"/>
    <property type="match status" value="1"/>
</dbReference>
<dbReference type="GO" id="GO:0000166">
    <property type="term" value="F:nucleotide binding"/>
    <property type="evidence" value="ECO:0007669"/>
    <property type="project" value="UniProtKB-KW"/>
</dbReference>
<comment type="caution">
    <text evidence="5">The sequence shown here is derived from an EMBL/GenBank/DDBJ whole genome shotgun (WGS) entry which is preliminary data.</text>
</comment>
<dbReference type="PANTHER" id="PTHR11575:SF6">
    <property type="entry name" value="2',3'-CYCLIC-NUCLEOTIDE 2'-PHOSPHODIESTERASE_3'-NUCLEOTIDASE"/>
    <property type="match status" value="1"/>
</dbReference>
<evidence type="ECO:0000313" key="6">
    <source>
        <dbReference type="Proteomes" id="UP000823661"/>
    </source>
</evidence>
<reference evidence="5" key="2">
    <citation type="journal article" date="2021" name="PeerJ">
        <title>Extensive microbial diversity within the chicken gut microbiome revealed by metagenomics and culture.</title>
        <authorList>
            <person name="Gilroy R."/>
            <person name="Ravi A."/>
            <person name="Getino M."/>
            <person name="Pursley I."/>
            <person name="Horton D.L."/>
            <person name="Alikhan N.F."/>
            <person name="Baker D."/>
            <person name="Gharbi K."/>
            <person name="Hall N."/>
            <person name="Watson M."/>
            <person name="Adriaenssens E.M."/>
            <person name="Foster-Nyarko E."/>
            <person name="Jarju S."/>
            <person name="Secka A."/>
            <person name="Antonio M."/>
            <person name="Oren A."/>
            <person name="Chaudhuri R.R."/>
            <person name="La Ragione R."/>
            <person name="Hildebrand F."/>
            <person name="Pallen M.J."/>
        </authorList>
    </citation>
    <scope>NUCLEOTIDE SEQUENCE</scope>
    <source>
        <strain evidence="5">B1-20833</strain>
    </source>
</reference>
<reference evidence="5" key="1">
    <citation type="submission" date="2020-10" db="EMBL/GenBank/DDBJ databases">
        <authorList>
            <person name="Gilroy R."/>
        </authorList>
    </citation>
    <scope>NUCLEOTIDE SEQUENCE</scope>
    <source>
        <strain evidence="5">B1-20833</strain>
    </source>
</reference>
<keyword evidence="1" id="KW-0732">Signal</keyword>
<keyword evidence="2" id="KW-0547">Nucleotide-binding</keyword>
<feature type="domain" description="5'-Nucleotidase C-terminal" evidence="4">
    <location>
        <begin position="328"/>
        <end position="504"/>
    </location>
</feature>
<evidence type="ECO:0000259" key="3">
    <source>
        <dbReference type="Pfam" id="PF00149"/>
    </source>
</evidence>
<gene>
    <name evidence="5" type="ORF">IAC06_02315</name>
</gene>
<name>A0A9D9ES26_9BACT</name>
<dbReference type="Gene3D" id="3.60.21.10">
    <property type="match status" value="1"/>
</dbReference>
<accession>A0A9D9ES26</accession>
<evidence type="ECO:0000259" key="4">
    <source>
        <dbReference type="Pfam" id="PF02872"/>
    </source>
</evidence>
<dbReference type="InterPro" id="IPR006179">
    <property type="entry name" value="5_nucleotidase/apyrase"/>
</dbReference>
<dbReference type="Gene3D" id="3.90.780.10">
    <property type="entry name" value="5'-Nucleotidase, C-terminal domain"/>
    <property type="match status" value="1"/>
</dbReference>
<dbReference type="InterPro" id="IPR008334">
    <property type="entry name" value="5'-Nucleotdase_C"/>
</dbReference>
<dbReference type="InterPro" id="IPR036907">
    <property type="entry name" value="5'-Nucleotdase_C_sf"/>
</dbReference>
<dbReference type="GO" id="GO:0009166">
    <property type="term" value="P:nucleotide catabolic process"/>
    <property type="evidence" value="ECO:0007669"/>
    <property type="project" value="InterPro"/>
</dbReference>
<dbReference type="AlphaFoldDB" id="A0A9D9ES26"/>
<dbReference type="PROSITE" id="PS51257">
    <property type="entry name" value="PROKAR_LIPOPROTEIN"/>
    <property type="match status" value="1"/>
</dbReference>
<sequence>MRLKSFFLLPVLFSAAACGPRDGEYTIHLFTTNDVHGTYFDSTYVSERTRPSLMAVSHYVDSVRAASGEENVIFIDAGDCLQGDNAAYYYNYVDTVSRHLYARIAEYMGYDAIVAGNHDIETGHNVYDRIMREMNVPFLAANAVRTDNGRPYFQDYVIVRRHGLKIAILGFTNPGIPGWLSEELWSGMEFRSLLPYVQEYVDKVISEKRPDVVVAAVHSGTGNGDGSMLESQGLDLFRTLRGVDFLVCSHDHRPYVAQNDSICLINSGSHCRNIGHGTVRITVKGGKCTARSLSAELIPVRKEAVDAEMEALFRKDYDAVRAFTLKPVGELDTELLTRDAYRGMCPYMDLLHTVSLSVPEADISFAAPLTFNGRVGAGTILYNDLFTIYPFENQLFVVRMTGKEIKDYLEYSYDTWINTVDDEKDGHLLKIVREPDPRTGQDRWSFVGRAYNFDSAGGLVYTVDVTMPAGSRVSVKSLADGSPFSEDAEYNVAMTSYRASGGGRLMEEGAGIDAAEVETRIVARYPEIRELVYGYILENGGIYAEKIKAPAVTGGWSFIPESISGPMLERDMALLFD</sequence>
<dbReference type="Proteomes" id="UP000823661">
    <property type="component" value="Unassembled WGS sequence"/>
</dbReference>
<dbReference type="InterPro" id="IPR029052">
    <property type="entry name" value="Metallo-depent_PP-like"/>
</dbReference>
<evidence type="ECO:0000313" key="5">
    <source>
        <dbReference type="EMBL" id="MBO8451706.1"/>
    </source>
</evidence>
<keyword evidence="2" id="KW-0378">Hydrolase</keyword>
<dbReference type="Pfam" id="PF02872">
    <property type="entry name" value="5_nucleotid_C"/>
    <property type="match status" value="1"/>
</dbReference>
<organism evidence="5 6">
    <name type="scientific">Candidatus Cryptobacteroides intestinavium</name>
    <dbReference type="NCBI Taxonomy" id="2840766"/>
    <lineage>
        <taxon>Bacteria</taxon>
        <taxon>Pseudomonadati</taxon>
        <taxon>Bacteroidota</taxon>
        <taxon>Bacteroidia</taxon>
        <taxon>Bacteroidales</taxon>
        <taxon>Candidatus Cryptobacteroides</taxon>
    </lineage>
</organism>
<dbReference type="SUPFAM" id="SSF56300">
    <property type="entry name" value="Metallo-dependent phosphatases"/>
    <property type="match status" value="1"/>
</dbReference>